<keyword evidence="3" id="KW-0633">Potassium transport</keyword>
<dbReference type="InterPro" id="IPR028325">
    <property type="entry name" value="VG_K_chnl"/>
</dbReference>
<evidence type="ECO:0000256" key="6">
    <source>
        <dbReference type="ARBA" id="ARBA00022958"/>
    </source>
</evidence>
<dbReference type="SUPFAM" id="SSF81324">
    <property type="entry name" value="Voltage-gated potassium channels"/>
    <property type="match status" value="1"/>
</dbReference>
<evidence type="ECO:0000256" key="10">
    <source>
        <dbReference type="ARBA" id="ARBA00023303"/>
    </source>
</evidence>
<evidence type="ECO:0000256" key="5">
    <source>
        <dbReference type="ARBA" id="ARBA00022826"/>
    </source>
</evidence>
<dbReference type="GO" id="GO:0008076">
    <property type="term" value="C:voltage-gated potassium channel complex"/>
    <property type="evidence" value="ECO:0007669"/>
    <property type="project" value="InterPro"/>
</dbReference>
<feature type="compositionally biased region" description="Polar residues" evidence="11">
    <location>
        <begin position="305"/>
        <end position="322"/>
    </location>
</feature>
<dbReference type="Gene3D" id="1.10.287.70">
    <property type="match status" value="1"/>
</dbReference>
<keyword evidence="7 12" id="KW-1133">Transmembrane helix</keyword>
<evidence type="ECO:0000256" key="9">
    <source>
        <dbReference type="ARBA" id="ARBA00023136"/>
    </source>
</evidence>
<feature type="region of interest" description="Disordered" evidence="11">
    <location>
        <begin position="266"/>
        <end position="374"/>
    </location>
</feature>
<keyword evidence="8" id="KW-0406">Ion transport</keyword>
<proteinExistence type="predicted"/>
<gene>
    <name evidence="14" type="ORF">LAMO00422_LOCUS20293</name>
</gene>
<keyword evidence="10" id="KW-0407">Ion channel</keyword>
<keyword evidence="4 12" id="KW-0812">Transmembrane</keyword>
<feature type="compositionally biased region" description="Polar residues" evidence="11">
    <location>
        <begin position="357"/>
        <end position="367"/>
    </location>
</feature>
<dbReference type="Pfam" id="PF00520">
    <property type="entry name" value="Ion_trans"/>
    <property type="match status" value="1"/>
</dbReference>
<name>A0A7S0H815_9EUKA</name>
<dbReference type="GO" id="GO:0005249">
    <property type="term" value="F:voltage-gated potassium channel activity"/>
    <property type="evidence" value="ECO:0007669"/>
    <property type="project" value="InterPro"/>
</dbReference>
<evidence type="ECO:0000259" key="13">
    <source>
        <dbReference type="Pfam" id="PF00520"/>
    </source>
</evidence>
<evidence type="ECO:0000256" key="3">
    <source>
        <dbReference type="ARBA" id="ARBA00022538"/>
    </source>
</evidence>
<organism evidence="14">
    <name type="scientific">Amorphochlora amoebiformis</name>
    <dbReference type="NCBI Taxonomy" id="1561963"/>
    <lineage>
        <taxon>Eukaryota</taxon>
        <taxon>Sar</taxon>
        <taxon>Rhizaria</taxon>
        <taxon>Cercozoa</taxon>
        <taxon>Chlorarachniophyceae</taxon>
        <taxon>Amorphochlora</taxon>
    </lineage>
</organism>
<keyword evidence="2" id="KW-0813">Transport</keyword>
<evidence type="ECO:0000256" key="12">
    <source>
        <dbReference type="SAM" id="Phobius"/>
    </source>
</evidence>
<keyword evidence="6" id="KW-0630">Potassium</keyword>
<dbReference type="InterPro" id="IPR005821">
    <property type="entry name" value="Ion_trans_dom"/>
</dbReference>
<feature type="transmembrane region" description="Helical" evidence="12">
    <location>
        <begin position="7"/>
        <end position="28"/>
    </location>
</feature>
<dbReference type="GO" id="GO:0001508">
    <property type="term" value="P:action potential"/>
    <property type="evidence" value="ECO:0007669"/>
    <property type="project" value="TreeGrafter"/>
</dbReference>
<dbReference type="PANTHER" id="PTHR11537">
    <property type="entry name" value="VOLTAGE-GATED POTASSIUM CHANNEL"/>
    <property type="match status" value="1"/>
</dbReference>
<evidence type="ECO:0000256" key="8">
    <source>
        <dbReference type="ARBA" id="ARBA00023065"/>
    </source>
</evidence>
<feature type="domain" description="Ion transport" evidence="13">
    <location>
        <begin position="3"/>
        <end position="115"/>
    </location>
</feature>
<keyword evidence="9 12" id="KW-0472">Membrane</keyword>
<evidence type="ECO:0000256" key="2">
    <source>
        <dbReference type="ARBA" id="ARBA00022448"/>
    </source>
</evidence>
<accession>A0A7S0H815</accession>
<evidence type="ECO:0000256" key="11">
    <source>
        <dbReference type="SAM" id="MobiDB-lite"/>
    </source>
</evidence>
<evidence type="ECO:0000256" key="1">
    <source>
        <dbReference type="ARBA" id="ARBA00004141"/>
    </source>
</evidence>
<keyword evidence="5" id="KW-0631">Potassium channel</keyword>
<evidence type="ECO:0000313" key="14">
    <source>
        <dbReference type="EMBL" id="CAD8461333.1"/>
    </source>
</evidence>
<comment type="subcellular location">
    <subcellularLocation>
        <location evidence="1">Membrane</location>
        <topology evidence="1">Multi-pass membrane protein</topology>
    </subcellularLocation>
</comment>
<dbReference type="AlphaFoldDB" id="A0A7S0H815"/>
<feature type="transmembrane region" description="Helical" evidence="12">
    <location>
        <begin position="86"/>
        <end position="110"/>
    </location>
</feature>
<evidence type="ECO:0000256" key="4">
    <source>
        <dbReference type="ARBA" id="ARBA00022692"/>
    </source>
</evidence>
<dbReference type="EMBL" id="HBEM01029770">
    <property type="protein sequence ID" value="CAD8461333.1"/>
    <property type="molecule type" value="Transcribed_RNA"/>
</dbReference>
<dbReference type="PANTHER" id="PTHR11537:SF254">
    <property type="entry name" value="POTASSIUM VOLTAGE-GATED CHANNEL PROTEIN SHAB"/>
    <property type="match status" value="1"/>
</dbReference>
<sequence>MSKSIRPLGNLAVLFAGWIIFCSSVMFYCEQGVWNEEKGYYERTTFFGEKERSPFRSIPDTCYWMVVTMTTVGYGDLFPTTLPGRLVGSLIVFVSIICLAVPISMVGVNIDQASSEYIKRAKGEEDTLADRNEIPEVDLSDQTIEYAEDLYALLRSAHKSLEDIADAIEPHLNPKKHNLKGIPPTSILLLERSFRVVKASFRRSELMTHKLINNELYGMMTLKHSVAARPLIRNKLFTNRIVMARTAFLGWRTWTRENREKRAQGMNTNFTSPKLPEEVETKSVSPSNKTSPVPKTLEAELGETKLSSSYMNGISRPNTSLRRSTEPGILSSPSAKEKKQNRDRFIGSVSMPPGTVATVNSGETVASTEKAGTP</sequence>
<protein>
    <recommendedName>
        <fullName evidence="13">Ion transport domain-containing protein</fullName>
    </recommendedName>
</protein>
<reference evidence="14" key="1">
    <citation type="submission" date="2021-01" db="EMBL/GenBank/DDBJ databases">
        <authorList>
            <person name="Corre E."/>
            <person name="Pelletier E."/>
            <person name="Niang G."/>
            <person name="Scheremetjew M."/>
            <person name="Finn R."/>
            <person name="Kale V."/>
            <person name="Holt S."/>
            <person name="Cochrane G."/>
            <person name="Meng A."/>
            <person name="Brown T."/>
            <person name="Cohen L."/>
        </authorList>
    </citation>
    <scope>NUCLEOTIDE SEQUENCE</scope>
    <source>
        <strain evidence="14">CCMP2058</strain>
    </source>
</reference>
<feature type="compositionally biased region" description="Polar residues" evidence="11">
    <location>
        <begin position="282"/>
        <end position="293"/>
    </location>
</feature>
<evidence type="ECO:0000256" key="7">
    <source>
        <dbReference type="ARBA" id="ARBA00022989"/>
    </source>
</evidence>
<feature type="compositionally biased region" description="Basic and acidic residues" evidence="11">
    <location>
        <begin position="335"/>
        <end position="345"/>
    </location>
</feature>